<dbReference type="GO" id="GO:0003677">
    <property type="term" value="F:DNA binding"/>
    <property type="evidence" value="ECO:0007669"/>
    <property type="project" value="UniProtKB-KW"/>
</dbReference>
<evidence type="ECO:0000256" key="4">
    <source>
        <dbReference type="ARBA" id="ARBA00023163"/>
    </source>
</evidence>
<keyword evidence="4" id="KW-0804">Transcription</keyword>
<keyword evidence="3 6" id="KW-0238">DNA-binding</keyword>
<organism evidence="6 7">
    <name type="scientific">Bradyrhizobium erythrophlei</name>
    <dbReference type="NCBI Taxonomy" id="1437360"/>
    <lineage>
        <taxon>Bacteria</taxon>
        <taxon>Pseudomonadati</taxon>
        <taxon>Pseudomonadota</taxon>
        <taxon>Alphaproteobacteria</taxon>
        <taxon>Hyphomicrobiales</taxon>
        <taxon>Nitrobacteraceae</taxon>
        <taxon>Bradyrhizobium</taxon>
    </lineage>
</organism>
<name>A0A1M5Q4R8_9BRAD</name>
<dbReference type="Gene3D" id="1.10.1660.10">
    <property type="match status" value="1"/>
</dbReference>
<feature type="domain" description="HTH merR-type" evidence="5">
    <location>
        <begin position="1"/>
        <end position="68"/>
    </location>
</feature>
<dbReference type="InterPro" id="IPR000551">
    <property type="entry name" value="MerR-type_HTH_dom"/>
</dbReference>
<dbReference type="RefSeq" id="WP_079568783.1">
    <property type="nucleotide sequence ID" value="NZ_LT670818.1"/>
</dbReference>
<dbReference type="InterPro" id="IPR009061">
    <property type="entry name" value="DNA-bd_dom_put_sf"/>
</dbReference>
<dbReference type="EMBL" id="LT670818">
    <property type="protein sequence ID" value="SHH09085.1"/>
    <property type="molecule type" value="Genomic_DNA"/>
</dbReference>
<evidence type="ECO:0000256" key="2">
    <source>
        <dbReference type="ARBA" id="ARBA00023015"/>
    </source>
</evidence>
<evidence type="ECO:0000313" key="7">
    <source>
        <dbReference type="Proteomes" id="UP000190675"/>
    </source>
</evidence>
<keyword evidence="2" id="KW-0805">Transcription regulation</keyword>
<protein>
    <submittedName>
        <fullName evidence="6">DNA-binding transcriptional regulator, MerR family</fullName>
    </submittedName>
</protein>
<dbReference type="Proteomes" id="UP000190675">
    <property type="component" value="Chromosome I"/>
</dbReference>
<evidence type="ECO:0000256" key="1">
    <source>
        <dbReference type="ARBA" id="ARBA00022491"/>
    </source>
</evidence>
<evidence type="ECO:0000256" key="3">
    <source>
        <dbReference type="ARBA" id="ARBA00023125"/>
    </source>
</evidence>
<gene>
    <name evidence="6" type="ORF">SAMN05444169_5687</name>
</gene>
<keyword evidence="1" id="KW-0678">Repressor</keyword>
<dbReference type="PANTHER" id="PTHR30204">
    <property type="entry name" value="REDOX-CYCLING DRUG-SENSING TRANSCRIPTIONAL ACTIVATOR SOXR"/>
    <property type="match status" value="1"/>
</dbReference>
<reference evidence="6 7" key="1">
    <citation type="submission" date="2016-11" db="EMBL/GenBank/DDBJ databases">
        <authorList>
            <person name="Jaros S."/>
            <person name="Januszkiewicz K."/>
            <person name="Wedrychowicz H."/>
        </authorList>
    </citation>
    <scope>NUCLEOTIDE SEQUENCE [LARGE SCALE GENOMIC DNA]</scope>
    <source>
        <strain evidence="6 7">GAS242</strain>
    </source>
</reference>
<dbReference type="InterPro" id="IPR047057">
    <property type="entry name" value="MerR_fam"/>
</dbReference>
<dbReference type="AlphaFoldDB" id="A0A1M5Q4R8"/>
<dbReference type="CDD" id="cd01282">
    <property type="entry name" value="HTH_MerR-like_sg3"/>
    <property type="match status" value="1"/>
</dbReference>
<dbReference type="SUPFAM" id="SSF46955">
    <property type="entry name" value="Putative DNA-binding domain"/>
    <property type="match status" value="1"/>
</dbReference>
<dbReference type="PANTHER" id="PTHR30204:SF69">
    <property type="entry name" value="MERR-FAMILY TRANSCRIPTIONAL REGULATOR"/>
    <property type="match status" value="1"/>
</dbReference>
<dbReference type="OrthoDB" id="7817988at2"/>
<proteinExistence type="predicted"/>
<dbReference type="GO" id="GO:0003700">
    <property type="term" value="F:DNA-binding transcription factor activity"/>
    <property type="evidence" value="ECO:0007669"/>
    <property type="project" value="InterPro"/>
</dbReference>
<evidence type="ECO:0000259" key="5">
    <source>
        <dbReference type="PROSITE" id="PS50937"/>
    </source>
</evidence>
<dbReference type="Pfam" id="PF13411">
    <property type="entry name" value="MerR_1"/>
    <property type="match status" value="1"/>
</dbReference>
<dbReference type="PROSITE" id="PS00552">
    <property type="entry name" value="HTH_MERR_1"/>
    <property type="match status" value="1"/>
</dbReference>
<dbReference type="PRINTS" id="PR00040">
    <property type="entry name" value="HTHMERR"/>
</dbReference>
<dbReference type="SMART" id="SM00422">
    <property type="entry name" value="HTH_MERR"/>
    <property type="match status" value="1"/>
</dbReference>
<evidence type="ECO:0000313" key="6">
    <source>
        <dbReference type="EMBL" id="SHH09085.1"/>
    </source>
</evidence>
<accession>A0A1M5Q4R8</accession>
<dbReference type="PROSITE" id="PS50937">
    <property type="entry name" value="HTH_MERR_2"/>
    <property type="match status" value="1"/>
</dbReference>
<sequence>MKIGELSRRTGVSVRMLRYYEGEGLLAPQRTDSGYRDYGPAEEKTVRRIKMLGAAGLTLETIQRLLPCVTNDDPAFKPCNDLRRILARQVGLIDERIETLSQSRTILAGFLASVN</sequence>